<keyword evidence="1" id="KW-0614">Plasmid</keyword>
<evidence type="ECO:0000313" key="2">
    <source>
        <dbReference type="Proteomes" id="UP000238523"/>
    </source>
</evidence>
<accession>A0A2K9ZHW4</accession>
<sequence length="23" mass="2864">MLYFFDLDTDSDFRSDRPKIIRI</sequence>
<geneLocation type="plasmid" evidence="2">
    <name>prln4</name>
</geneLocation>
<proteinExistence type="predicted"/>
<dbReference type="Proteomes" id="UP000238523">
    <property type="component" value="Plasmid pRLN4"/>
</dbReference>
<gene>
    <name evidence="1" type="ORF">CUJ84_pRLN4000157</name>
</gene>
<organism evidence="1 2">
    <name type="scientific">Rhizobium leguminosarum</name>
    <dbReference type="NCBI Taxonomy" id="384"/>
    <lineage>
        <taxon>Bacteria</taxon>
        <taxon>Pseudomonadati</taxon>
        <taxon>Pseudomonadota</taxon>
        <taxon>Alphaproteobacteria</taxon>
        <taxon>Hyphomicrobiales</taxon>
        <taxon>Rhizobiaceae</taxon>
        <taxon>Rhizobium/Agrobacterium group</taxon>
        <taxon>Rhizobium</taxon>
    </lineage>
</organism>
<evidence type="ECO:0000313" key="1">
    <source>
        <dbReference type="EMBL" id="AUW47866.1"/>
    </source>
</evidence>
<name>A0A2K9ZHW4_RHILE</name>
<dbReference type="EMBL" id="CP025016">
    <property type="protein sequence ID" value="AUW47866.1"/>
    <property type="molecule type" value="Genomic_DNA"/>
</dbReference>
<dbReference type="AlphaFoldDB" id="A0A2K9ZHW4"/>
<reference evidence="1 2" key="1">
    <citation type="submission" date="2017-11" db="EMBL/GenBank/DDBJ databases">
        <title>Complete genome of Rhizobium leguminosarum Norway, an ineffective micro-symbiont.</title>
        <authorList>
            <person name="Hoffrichter A."/>
            <person name="Liang J."/>
            <person name="Brachmann A."/>
            <person name="Marin M."/>
        </authorList>
    </citation>
    <scope>NUCLEOTIDE SEQUENCE [LARGE SCALE GENOMIC DNA]</scope>
    <source>
        <strain evidence="1 2">Norway</strain>
        <plasmid evidence="2">prln4</plasmid>
    </source>
</reference>
<protein>
    <submittedName>
        <fullName evidence="1">Uncharacterized protein</fullName>
    </submittedName>
</protein>